<protein>
    <recommendedName>
        <fullName evidence="8">RDD domain-containing protein</fullName>
    </recommendedName>
</protein>
<comment type="caution">
    <text evidence="9">The sequence shown here is derived from an EMBL/GenBank/DDBJ whole genome shotgun (WGS) entry which is preliminary data.</text>
</comment>
<feature type="compositionally biased region" description="Basic and acidic residues" evidence="6">
    <location>
        <begin position="14"/>
        <end position="26"/>
    </location>
</feature>
<keyword evidence="5 7" id="KW-0472">Membrane</keyword>
<dbReference type="PANTHER" id="PTHR36115:SF6">
    <property type="entry name" value="PROLINE-RICH ANTIGEN HOMOLOG"/>
    <property type="match status" value="1"/>
</dbReference>
<feature type="transmembrane region" description="Helical" evidence="7">
    <location>
        <begin position="87"/>
        <end position="105"/>
    </location>
</feature>
<evidence type="ECO:0000256" key="1">
    <source>
        <dbReference type="ARBA" id="ARBA00004651"/>
    </source>
</evidence>
<feature type="domain" description="RDD" evidence="8">
    <location>
        <begin position="84"/>
        <end position="157"/>
    </location>
</feature>
<accession>A0A7W8TVQ1</accession>
<name>A0A7W8TVQ1_9MICC</name>
<evidence type="ECO:0000259" key="8">
    <source>
        <dbReference type="Pfam" id="PF06271"/>
    </source>
</evidence>
<feature type="transmembrane region" description="Helical" evidence="7">
    <location>
        <begin position="126"/>
        <end position="145"/>
    </location>
</feature>
<keyword evidence="2" id="KW-1003">Cell membrane</keyword>
<dbReference type="PIRSF" id="PIRSF021697">
    <property type="entry name" value="UCP021697"/>
    <property type="match status" value="1"/>
</dbReference>
<evidence type="ECO:0000256" key="6">
    <source>
        <dbReference type="SAM" id="MobiDB-lite"/>
    </source>
</evidence>
<dbReference type="Pfam" id="PF06271">
    <property type="entry name" value="RDD"/>
    <property type="match status" value="1"/>
</dbReference>
<gene>
    <name evidence="9" type="ORF">HD598_002464</name>
</gene>
<reference evidence="9 10" key="1">
    <citation type="submission" date="2020-08" db="EMBL/GenBank/DDBJ databases">
        <title>Sequencing the genomes of 1000 actinobacteria strains.</title>
        <authorList>
            <person name="Klenk H.-P."/>
        </authorList>
    </citation>
    <scope>NUCLEOTIDE SEQUENCE [LARGE SCALE GENOMIC DNA]</scope>
    <source>
        <strain evidence="9 10">DSM 105783</strain>
    </source>
</reference>
<organism evidence="9 10">
    <name type="scientific">Neomicrococcus aestuarii</name>
    <dbReference type="NCBI Taxonomy" id="556325"/>
    <lineage>
        <taxon>Bacteria</taxon>
        <taxon>Bacillati</taxon>
        <taxon>Actinomycetota</taxon>
        <taxon>Actinomycetes</taxon>
        <taxon>Micrococcales</taxon>
        <taxon>Micrococcaceae</taxon>
        <taxon>Neomicrococcus</taxon>
    </lineage>
</organism>
<proteinExistence type="predicted"/>
<feature type="transmembrane region" description="Helical" evidence="7">
    <location>
        <begin position="63"/>
        <end position="81"/>
    </location>
</feature>
<dbReference type="GO" id="GO:0005886">
    <property type="term" value="C:plasma membrane"/>
    <property type="evidence" value="ECO:0007669"/>
    <property type="project" value="UniProtKB-SubCell"/>
</dbReference>
<dbReference type="AlphaFoldDB" id="A0A7W8TVQ1"/>
<dbReference type="PANTHER" id="PTHR36115">
    <property type="entry name" value="PROLINE-RICH ANTIGEN HOMOLOG-RELATED"/>
    <property type="match status" value="1"/>
</dbReference>
<dbReference type="Proteomes" id="UP000580797">
    <property type="component" value="Unassembled WGS sequence"/>
</dbReference>
<dbReference type="InterPro" id="IPR010432">
    <property type="entry name" value="RDD"/>
</dbReference>
<dbReference type="InterPro" id="IPR051791">
    <property type="entry name" value="Pra-immunoreactive"/>
</dbReference>
<evidence type="ECO:0000256" key="3">
    <source>
        <dbReference type="ARBA" id="ARBA00022692"/>
    </source>
</evidence>
<dbReference type="EMBL" id="JACHDR010000001">
    <property type="protein sequence ID" value="MBB5513777.1"/>
    <property type="molecule type" value="Genomic_DNA"/>
</dbReference>
<keyword evidence="3 7" id="KW-0812">Transmembrane</keyword>
<evidence type="ECO:0000256" key="4">
    <source>
        <dbReference type="ARBA" id="ARBA00022989"/>
    </source>
</evidence>
<evidence type="ECO:0000256" key="2">
    <source>
        <dbReference type="ARBA" id="ARBA00022475"/>
    </source>
</evidence>
<evidence type="ECO:0000256" key="5">
    <source>
        <dbReference type="ARBA" id="ARBA00023136"/>
    </source>
</evidence>
<evidence type="ECO:0000313" key="9">
    <source>
        <dbReference type="EMBL" id="MBB5513777.1"/>
    </source>
</evidence>
<dbReference type="InterPro" id="IPR016795">
    <property type="entry name" value="UCP021697"/>
</dbReference>
<keyword evidence="4 7" id="KW-1133">Transmembrane helix</keyword>
<comment type="subcellular location">
    <subcellularLocation>
        <location evidence="1">Cell membrane</location>
        <topology evidence="1">Multi-pass membrane protein</topology>
    </subcellularLocation>
</comment>
<feature type="region of interest" description="Disordered" evidence="6">
    <location>
        <begin position="1"/>
        <end position="52"/>
    </location>
</feature>
<evidence type="ECO:0000313" key="10">
    <source>
        <dbReference type="Proteomes" id="UP000580797"/>
    </source>
</evidence>
<evidence type="ECO:0000256" key="7">
    <source>
        <dbReference type="SAM" id="Phobius"/>
    </source>
</evidence>
<sequence length="164" mass="17886">MDKLEGMSNQGGSEGRDPARINRKDVGSWLEGPPQINQQEYPGQRLGRPESGPGSIARFPRRIGAIVIDWGIALIISAVFFNYDSMVTLLIFLVTQILFVGVTGHSVGHRAFGMQVQKMNGTASDLLSGTIRSVLLALFIPAFIIDGDQRGLHDRAVNTVLVRI</sequence>